<evidence type="ECO:0000256" key="1">
    <source>
        <dbReference type="SAM" id="Coils"/>
    </source>
</evidence>
<evidence type="ECO:0000313" key="4">
    <source>
        <dbReference type="Proteomes" id="UP000230390"/>
    </source>
</evidence>
<dbReference type="EMBL" id="PDOC01000007">
    <property type="protein sequence ID" value="PIL44559.1"/>
    <property type="molecule type" value="Genomic_DNA"/>
</dbReference>
<dbReference type="Proteomes" id="UP000230390">
    <property type="component" value="Unassembled WGS sequence"/>
</dbReference>
<comment type="caution">
    <text evidence="3">The sequence shown here is derived from an EMBL/GenBank/DDBJ whole genome shotgun (WGS) entry which is preliminary data.</text>
</comment>
<keyword evidence="1" id="KW-0175">Coiled coil</keyword>
<dbReference type="AlphaFoldDB" id="A0A2G8TF34"/>
<evidence type="ECO:0000313" key="3">
    <source>
        <dbReference type="EMBL" id="PIL44559.1"/>
    </source>
</evidence>
<keyword evidence="2" id="KW-0812">Transmembrane</keyword>
<evidence type="ECO:0000256" key="2">
    <source>
        <dbReference type="SAM" id="Phobius"/>
    </source>
</evidence>
<keyword evidence="2" id="KW-0472">Membrane</keyword>
<feature type="transmembrane region" description="Helical" evidence="2">
    <location>
        <begin position="12"/>
        <end position="29"/>
    </location>
</feature>
<proteinExistence type="predicted"/>
<sequence>MPARPPQREPVRLRYWLLALGVLWLIWITQRPTPQKIDARIDSAIALATACKAGEAQAELIALKDSTATPAQLQRLQSALNDADAACARKRARPAPKAARPLAREQAQSARNLLADARQAMARGDYAAASSKMEVCAAMVDAGNRECSVLKAKADRLQDQLRRCLADGAEWVADRCQ</sequence>
<gene>
    <name evidence="3" type="ORF">CR105_14010</name>
</gene>
<organism evidence="3 4">
    <name type="scientific">Massilia eurypsychrophila</name>
    <dbReference type="NCBI Taxonomy" id="1485217"/>
    <lineage>
        <taxon>Bacteria</taxon>
        <taxon>Pseudomonadati</taxon>
        <taxon>Pseudomonadota</taxon>
        <taxon>Betaproteobacteria</taxon>
        <taxon>Burkholderiales</taxon>
        <taxon>Oxalobacteraceae</taxon>
        <taxon>Telluria group</taxon>
        <taxon>Massilia</taxon>
    </lineage>
</organism>
<accession>A0A2G8TF34</accession>
<keyword evidence="2" id="KW-1133">Transmembrane helix</keyword>
<protein>
    <submittedName>
        <fullName evidence="3">Uncharacterized protein</fullName>
    </submittedName>
</protein>
<name>A0A2G8TF34_9BURK</name>
<feature type="coiled-coil region" evidence="1">
    <location>
        <begin position="140"/>
        <end position="167"/>
    </location>
</feature>
<reference evidence="3 4" key="1">
    <citation type="submission" date="2017-10" db="EMBL/GenBank/DDBJ databases">
        <title>Massilia psychrophilum sp. nov., a novel purple-pigmented bacterium isolated from Tianshan glacier, Xinjiang Municipality, China.</title>
        <authorList>
            <person name="Wang H."/>
        </authorList>
    </citation>
    <scope>NUCLEOTIDE SEQUENCE [LARGE SCALE GENOMIC DNA]</scope>
    <source>
        <strain evidence="3 4">JCM 30074</strain>
    </source>
</reference>
<keyword evidence="4" id="KW-1185">Reference proteome</keyword>